<dbReference type="InterPro" id="IPR001879">
    <property type="entry name" value="GPCR_2_extracellular_dom"/>
</dbReference>
<evidence type="ECO:0000313" key="2">
    <source>
        <dbReference type="EMBL" id="CDQ76185.1"/>
    </source>
</evidence>
<dbReference type="GO" id="GO:0008528">
    <property type="term" value="F:G protein-coupled peptide receptor activity"/>
    <property type="evidence" value="ECO:0007669"/>
    <property type="project" value="TreeGrafter"/>
</dbReference>
<organism evidence="2 3">
    <name type="scientific">Oncorhynchus mykiss</name>
    <name type="common">Rainbow trout</name>
    <name type="synonym">Salmo gairdneri</name>
    <dbReference type="NCBI Taxonomy" id="8022"/>
    <lineage>
        <taxon>Eukaryota</taxon>
        <taxon>Metazoa</taxon>
        <taxon>Chordata</taxon>
        <taxon>Craniata</taxon>
        <taxon>Vertebrata</taxon>
        <taxon>Euteleostomi</taxon>
        <taxon>Actinopterygii</taxon>
        <taxon>Neopterygii</taxon>
        <taxon>Teleostei</taxon>
        <taxon>Protacanthopterygii</taxon>
        <taxon>Salmoniformes</taxon>
        <taxon>Salmonidae</taxon>
        <taxon>Salmoninae</taxon>
        <taxon>Oncorhynchus</taxon>
    </lineage>
</organism>
<dbReference type="Pfam" id="PF02793">
    <property type="entry name" value="HRM"/>
    <property type="match status" value="1"/>
</dbReference>
<feature type="domain" description="G-protein coupled receptors family 2 profile 1" evidence="1">
    <location>
        <begin position="1"/>
        <end position="63"/>
    </location>
</feature>
<dbReference type="PROSITE" id="PS50227">
    <property type="entry name" value="G_PROTEIN_RECEP_F2_3"/>
    <property type="match status" value="1"/>
</dbReference>
<dbReference type="PaxDb" id="8022-A0A060XH30"/>
<dbReference type="EMBL" id="FR905114">
    <property type="protein sequence ID" value="CDQ76185.1"/>
    <property type="molecule type" value="Genomic_DNA"/>
</dbReference>
<dbReference type="PANTHER" id="PTHR45620">
    <property type="entry name" value="PDF RECEPTOR-LIKE PROTEIN-RELATED"/>
    <property type="match status" value="1"/>
</dbReference>
<evidence type="ECO:0000313" key="3">
    <source>
        <dbReference type="Proteomes" id="UP000193380"/>
    </source>
</evidence>
<dbReference type="GO" id="GO:0015055">
    <property type="term" value="F:secretin receptor activity"/>
    <property type="evidence" value="ECO:0007669"/>
    <property type="project" value="TreeGrafter"/>
</dbReference>
<dbReference type="InterPro" id="IPR050332">
    <property type="entry name" value="GPCR_2"/>
</dbReference>
<dbReference type="GO" id="GO:0007188">
    <property type="term" value="P:adenylate cyclase-modulating G protein-coupled receptor signaling pathway"/>
    <property type="evidence" value="ECO:0007669"/>
    <property type="project" value="TreeGrafter"/>
</dbReference>
<accession>A0A060XH30</accession>
<dbReference type="Gene3D" id="4.10.1240.10">
    <property type="entry name" value="GPCR, family 2, extracellular hormone receptor domain"/>
    <property type="match status" value="1"/>
</dbReference>
<dbReference type="PROSITE" id="PS00649">
    <property type="entry name" value="G_PROTEIN_RECEP_F2_1"/>
    <property type="match status" value="1"/>
</dbReference>
<dbReference type="STRING" id="8022.A0A060XH30"/>
<sequence length="73" mass="8512">MSPVECRGLWDHLNCWPHTDVGETVSQPCPRFLRTTGRVYRNCTEHGWTEPFPPHEIACEYVFETLTFPFEVG</sequence>
<dbReference type="InterPro" id="IPR017983">
    <property type="entry name" value="GPCR_2_secretin-like_CS"/>
</dbReference>
<reference evidence="2" key="1">
    <citation type="journal article" date="2014" name="Nat. Commun.">
        <title>The rainbow trout genome provides novel insights into evolution after whole-genome duplication in vertebrates.</title>
        <authorList>
            <person name="Berthelot C."/>
            <person name="Brunet F."/>
            <person name="Chalopin D."/>
            <person name="Juanchich A."/>
            <person name="Bernard M."/>
            <person name="Noel B."/>
            <person name="Bento P."/>
            <person name="Da Silva C."/>
            <person name="Labadie K."/>
            <person name="Alberti A."/>
            <person name="Aury J.M."/>
            <person name="Louis A."/>
            <person name="Dehais P."/>
            <person name="Bardou P."/>
            <person name="Montfort J."/>
            <person name="Klopp C."/>
            <person name="Cabau C."/>
            <person name="Gaspin C."/>
            <person name="Thorgaard G.H."/>
            <person name="Boussaha M."/>
            <person name="Quillet E."/>
            <person name="Guyomard R."/>
            <person name="Galiana D."/>
            <person name="Bobe J."/>
            <person name="Volff J.N."/>
            <person name="Genet C."/>
            <person name="Wincker P."/>
            <person name="Jaillon O."/>
            <person name="Roest Crollius H."/>
            <person name="Guiguen Y."/>
        </authorList>
    </citation>
    <scope>NUCLEOTIDE SEQUENCE [LARGE SCALE GENOMIC DNA]</scope>
</reference>
<dbReference type="PANTHER" id="PTHR45620:SF13">
    <property type="entry name" value="SECRETIN RECEPTOR"/>
    <property type="match status" value="1"/>
</dbReference>
<proteinExistence type="predicted"/>
<dbReference type="GO" id="GO:0005886">
    <property type="term" value="C:plasma membrane"/>
    <property type="evidence" value="ECO:0007669"/>
    <property type="project" value="TreeGrafter"/>
</dbReference>
<dbReference type="GO" id="GO:0017046">
    <property type="term" value="F:peptide hormone binding"/>
    <property type="evidence" value="ECO:0007669"/>
    <property type="project" value="TreeGrafter"/>
</dbReference>
<dbReference type="SMART" id="SM00008">
    <property type="entry name" value="HormR"/>
    <property type="match status" value="1"/>
</dbReference>
<reference evidence="2" key="2">
    <citation type="submission" date="2014-03" db="EMBL/GenBank/DDBJ databases">
        <authorList>
            <person name="Genoscope - CEA"/>
        </authorList>
    </citation>
    <scope>NUCLEOTIDE SEQUENCE</scope>
</reference>
<dbReference type="Proteomes" id="UP000193380">
    <property type="component" value="Unassembled WGS sequence"/>
</dbReference>
<evidence type="ECO:0000259" key="1">
    <source>
        <dbReference type="PROSITE" id="PS50227"/>
    </source>
</evidence>
<gene>
    <name evidence="2" type="ORF">GSONMT00051563001</name>
</gene>
<protein>
    <recommendedName>
        <fullName evidence="1">G-protein coupled receptors family 2 profile 1 domain-containing protein</fullName>
    </recommendedName>
</protein>
<dbReference type="AlphaFoldDB" id="A0A060XH30"/>
<dbReference type="SUPFAM" id="SSF111418">
    <property type="entry name" value="Hormone receptor domain"/>
    <property type="match status" value="1"/>
</dbReference>
<name>A0A060XH30_ONCMY</name>
<dbReference type="InterPro" id="IPR036445">
    <property type="entry name" value="GPCR_2_extracell_dom_sf"/>
</dbReference>